<name>A0A2W2DP11_9ACTN</name>
<dbReference type="EMBL" id="POTY01000376">
    <property type="protein sequence ID" value="PZG05799.1"/>
    <property type="molecule type" value="Genomic_DNA"/>
</dbReference>
<organism evidence="2 3">
    <name type="scientific">Micromonospora craterilacus</name>
    <dbReference type="NCBI Taxonomy" id="1655439"/>
    <lineage>
        <taxon>Bacteria</taxon>
        <taxon>Bacillati</taxon>
        <taxon>Actinomycetota</taxon>
        <taxon>Actinomycetes</taxon>
        <taxon>Micromonosporales</taxon>
        <taxon>Micromonosporaceae</taxon>
        <taxon>Micromonospora</taxon>
    </lineage>
</organism>
<keyword evidence="3" id="KW-1185">Reference proteome</keyword>
<evidence type="ECO:0000313" key="2">
    <source>
        <dbReference type="EMBL" id="PZG05799.1"/>
    </source>
</evidence>
<comment type="caution">
    <text evidence="2">The sequence shown here is derived from an EMBL/GenBank/DDBJ whole genome shotgun (WGS) entry which is preliminary data.</text>
</comment>
<protein>
    <submittedName>
        <fullName evidence="2">Uncharacterized protein</fullName>
    </submittedName>
</protein>
<gene>
    <name evidence="2" type="ORF">C1I95_32470</name>
</gene>
<feature type="region of interest" description="Disordered" evidence="1">
    <location>
        <begin position="1"/>
        <end position="28"/>
    </location>
</feature>
<accession>A0A2W2DP11</accession>
<dbReference type="AlphaFoldDB" id="A0A2W2DP11"/>
<proteinExistence type="predicted"/>
<dbReference type="OrthoDB" id="3407955at2"/>
<dbReference type="Proteomes" id="UP000248924">
    <property type="component" value="Unassembled WGS sequence"/>
</dbReference>
<evidence type="ECO:0000256" key="1">
    <source>
        <dbReference type="SAM" id="MobiDB-lite"/>
    </source>
</evidence>
<dbReference type="RefSeq" id="WP_111219757.1">
    <property type="nucleotide sequence ID" value="NZ_POTY01000376.1"/>
</dbReference>
<reference evidence="2 3" key="1">
    <citation type="submission" date="2018-01" db="EMBL/GenBank/DDBJ databases">
        <title>Draft genome sequence of Jishengella sp. NA12.</title>
        <authorList>
            <person name="Sahin N."/>
            <person name="Ay H."/>
            <person name="Saygin H."/>
        </authorList>
    </citation>
    <scope>NUCLEOTIDE SEQUENCE [LARGE SCALE GENOMIC DNA]</scope>
    <source>
        <strain evidence="2 3">NA12</strain>
    </source>
</reference>
<sequence length="136" mass="14866">MSWARFDPALTTRPPGVPAPPAARPAVPSPRSLMSIIRARLAGAGWHYERDAAMGRERWTEPVLRDGQREPRTVLVDELFAAAGGRVVEACNGHERLILRCVADTDPQVVLVTLDVWRMLPDPSTAPARQAVTSHG</sequence>
<evidence type="ECO:0000313" key="3">
    <source>
        <dbReference type="Proteomes" id="UP000248924"/>
    </source>
</evidence>